<dbReference type="InterPro" id="IPR028002">
    <property type="entry name" value="Myb_DNA-bind_5"/>
</dbReference>
<evidence type="ECO:0000256" key="4">
    <source>
        <dbReference type="ARBA" id="ARBA00023125"/>
    </source>
</evidence>
<dbReference type="PANTHER" id="PTHR21411">
    <property type="entry name" value="APONTIC"/>
    <property type="match status" value="1"/>
</dbReference>
<comment type="function">
    <text evidence="6">Involved in transvection phenomena (= synapsis-dependent gene expression), where the synaptic pairing of chromosomes carrying genes with which zeste interacts influences the expression of these genes. Zeste binds to DNA and stimulates transcription from a nearby promoter.</text>
</comment>
<organism evidence="8 10">
    <name type="scientific">Bactrocera dorsalis</name>
    <name type="common">Oriental fruit fly</name>
    <name type="synonym">Dacus dorsalis</name>
    <dbReference type="NCBI Taxonomy" id="27457"/>
    <lineage>
        <taxon>Eukaryota</taxon>
        <taxon>Metazoa</taxon>
        <taxon>Ecdysozoa</taxon>
        <taxon>Arthropoda</taxon>
        <taxon>Hexapoda</taxon>
        <taxon>Insecta</taxon>
        <taxon>Pterygota</taxon>
        <taxon>Neoptera</taxon>
        <taxon>Endopterygota</taxon>
        <taxon>Diptera</taxon>
        <taxon>Brachycera</taxon>
        <taxon>Muscomorpha</taxon>
        <taxon>Tephritoidea</taxon>
        <taxon>Tephritidae</taxon>
        <taxon>Bactrocera</taxon>
        <taxon>Bactrocera</taxon>
    </lineage>
</organism>
<keyword evidence="3" id="KW-0805">Transcription regulation</keyword>
<evidence type="ECO:0000256" key="6">
    <source>
        <dbReference type="ARBA" id="ARBA00025466"/>
    </source>
</evidence>
<dbReference type="RefSeq" id="XP_049302087.1">
    <property type="nucleotide sequence ID" value="XM_049446130.1"/>
</dbReference>
<evidence type="ECO:0000313" key="8">
    <source>
        <dbReference type="Proteomes" id="UP001652620"/>
    </source>
</evidence>
<dbReference type="SMART" id="SM00717">
    <property type="entry name" value="SANT"/>
    <property type="match status" value="1"/>
</dbReference>
<dbReference type="InterPro" id="IPR001005">
    <property type="entry name" value="SANT/Myb"/>
</dbReference>
<protein>
    <recommendedName>
        <fullName evidence="2">Regulatory protein zeste</fullName>
    </recommendedName>
</protein>
<sequence length="264" mass="30824">MDETQKRTPNFTASEAEQLLELVEKYKNIIECKRTDTCTNAKKDVAWKRIEHDFNSQCPSGCHRNAKILKKKYINLKREVKKRVAEEKKYLYLTGGGPPPKKLLTQFGEKLLTVLHEKQVSGMQSVYDNDVIAGNIDESVILEEETLESIVDFEKSTEVENYEGINESDNVESSQLWNKYDPSQLKTPKNSKLKFEEKPQRSAKNSWAKLADMKAKWTEEKYEAEIKIMYAEHEQRMKLMKEKHNMEMKILAVDLERKKKKLEG</sequence>
<dbReference type="RefSeq" id="XP_049302089.1">
    <property type="nucleotide sequence ID" value="XM_049446132.1"/>
</dbReference>
<proteinExistence type="predicted"/>
<evidence type="ECO:0000256" key="5">
    <source>
        <dbReference type="ARBA" id="ARBA00023163"/>
    </source>
</evidence>
<evidence type="ECO:0000313" key="9">
    <source>
        <dbReference type="RefSeq" id="XP_049302086.1"/>
    </source>
</evidence>
<evidence type="ECO:0000256" key="3">
    <source>
        <dbReference type="ARBA" id="ARBA00023015"/>
    </source>
</evidence>
<dbReference type="Proteomes" id="UP001652620">
    <property type="component" value="Chromosome 1"/>
</dbReference>
<dbReference type="RefSeq" id="XP_049302086.1">
    <property type="nucleotide sequence ID" value="XM_049446129.1"/>
</dbReference>
<reference evidence="8 9" key="1">
    <citation type="submission" date="2025-05" db="UniProtKB">
        <authorList>
            <consortium name="RefSeq"/>
        </authorList>
    </citation>
    <scope>NUCLEOTIDE SEQUENCE [LARGE SCALE GENOMIC DNA]</scope>
    <source>
        <tissue evidence="9 10">Adult</tissue>
    </source>
</reference>
<evidence type="ECO:0000313" key="11">
    <source>
        <dbReference type="RefSeq" id="XP_049302089.1"/>
    </source>
</evidence>
<dbReference type="Gene3D" id="1.10.10.60">
    <property type="entry name" value="Homeodomain-like"/>
    <property type="match status" value="1"/>
</dbReference>
<keyword evidence="4" id="KW-0238">DNA-binding</keyword>
<dbReference type="GeneID" id="105223239"/>
<keyword evidence="8" id="KW-1185">Reference proteome</keyword>
<accession>A0ABM3IYM3</accession>
<dbReference type="Pfam" id="PF13873">
    <property type="entry name" value="Myb_DNA-bind_5"/>
    <property type="match status" value="1"/>
</dbReference>
<dbReference type="PANTHER" id="PTHR21411:SF0">
    <property type="entry name" value="REGULATORY PROTEIN ZESTE"/>
    <property type="match status" value="1"/>
</dbReference>
<evidence type="ECO:0000256" key="1">
    <source>
        <dbReference type="ARBA" id="ARBA00011764"/>
    </source>
</evidence>
<evidence type="ECO:0000313" key="10">
    <source>
        <dbReference type="RefSeq" id="XP_049302087.1"/>
    </source>
</evidence>
<name>A0ABM3IYM3_BACDO</name>
<evidence type="ECO:0000256" key="2">
    <source>
        <dbReference type="ARBA" id="ARBA00016807"/>
    </source>
</evidence>
<gene>
    <name evidence="9 10" type="primary">LOC105223239</name>
    <name evidence="11" type="synonym">LOC125775477</name>
</gene>
<feature type="domain" description="Myb-like" evidence="7">
    <location>
        <begin position="7"/>
        <end position="79"/>
    </location>
</feature>
<keyword evidence="5" id="KW-0804">Transcription</keyword>
<evidence type="ECO:0000259" key="7">
    <source>
        <dbReference type="SMART" id="SM00717"/>
    </source>
</evidence>
<comment type="subunit">
    <text evidence="1">Self-associates forming complexes of several hundred monomers.</text>
</comment>